<dbReference type="Proteomes" id="UP000283433">
    <property type="component" value="Unassembled WGS sequence"/>
</dbReference>
<sequence length="171" mass="18770">MNIRIKMVVFLAVLFTSTAYSQDNAIPNDFPLKVTGYFGIVHPIATFQKGNVKMNFDDAYTVGIPVGINVQKTPEMGYSFEIVPTIQTDKQASKVSNIAIQPGLFFPLRNGWTVVSRLSFETGGRYGIVPVISKVIHRGKNPVSFVVPLPLKFGNNEPVSFGTAFLVTISI</sequence>
<gene>
    <name evidence="2" type="ORF">BCY91_14615</name>
</gene>
<evidence type="ECO:0000256" key="1">
    <source>
        <dbReference type="SAM" id="SignalP"/>
    </source>
</evidence>
<comment type="caution">
    <text evidence="2">The sequence shown here is derived from an EMBL/GenBank/DDBJ whole genome shotgun (WGS) entry which is preliminary data.</text>
</comment>
<reference evidence="2 3" key="1">
    <citation type="submission" date="2016-07" db="EMBL/GenBank/DDBJ databases">
        <title>Genome of Pelobium manganitolerans.</title>
        <authorList>
            <person name="Wu S."/>
            <person name="Wang G."/>
        </authorList>
    </citation>
    <scope>NUCLEOTIDE SEQUENCE [LARGE SCALE GENOMIC DNA]</scope>
    <source>
        <strain evidence="2 3">YS-25</strain>
    </source>
</reference>
<feature type="signal peptide" evidence="1">
    <location>
        <begin position="1"/>
        <end position="21"/>
    </location>
</feature>
<protein>
    <recommendedName>
        <fullName evidence="4">Outer membrane protein beta-barrel domain-containing protein</fullName>
    </recommendedName>
</protein>
<organism evidence="2 3">
    <name type="scientific">Pelobium manganitolerans</name>
    <dbReference type="NCBI Taxonomy" id="1842495"/>
    <lineage>
        <taxon>Bacteria</taxon>
        <taxon>Pseudomonadati</taxon>
        <taxon>Bacteroidota</taxon>
        <taxon>Sphingobacteriia</taxon>
        <taxon>Sphingobacteriales</taxon>
        <taxon>Sphingobacteriaceae</taxon>
        <taxon>Pelobium</taxon>
    </lineage>
</organism>
<feature type="chain" id="PRO_5019026736" description="Outer membrane protein beta-barrel domain-containing protein" evidence="1">
    <location>
        <begin position="22"/>
        <end position="171"/>
    </location>
</feature>
<proteinExistence type="predicted"/>
<dbReference type="RefSeq" id="WP_120180751.1">
    <property type="nucleotide sequence ID" value="NZ_MBTA01000004.1"/>
</dbReference>
<name>A0A419S9Q8_9SPHI</name>
<dbReference type="OrthoDB" id="662468at2"/>
<dbReference type="EMBL" id="MBTA01000004">
    <property type="protein sequence ID" value="RKD18575.1"/>
    <property type="molecule type" value="Genomic_DNA"/>
</dbReference>
<keyword evidence="1" id="KW-0732">Signal</keyword>
<accession>A0A419S9Q8</accession>
<evidence type="ECO:0000313" key="2">
    <source>
        <dbReference type="EMBL" id="RKD18575.1"/>
    </source>
</evidence>
<dbReference type="AlphaFoldDB" id="A0A419S9Q8"/>
<evidence type="ECO:0000313" key="3">
    <source>
        <dbReference type="Proteomes" id="UP000283433"/>
    </source>
</evidence>
<keyword evidence="3" id="KW-1185">Reference proteome</keyword>
<evidence type="ECO:0008006" key="4">
    <source>
        <dbReference type="Google" id="ProtNLM"/>
    </source>
</evidence>